<dbReference type="InterPro" id="IPR018982">
    <property type="entry name" value="RQC_domain"/>
</dbReference>
<evidence type="ECO:0000256" key="6">
    <source>
        <dbReference type="ARBA" id="ARBA00022741"/>
    </source>
</evidence>
<dbReference type="PANTHER" id="PTHR13710">
    <property type="entry name" value="DNA HELICASE RECQ FAMILY MEMBER"/>
    <property type="match status" value="1"/>
</dbReference>
<dbReference type="SUPFAM" id="SSF46785">
    <property type="entry name" value="Winged helix' DNA-binding domain"/>
    <property type="match status" value="1"/>
</dbReference>
<dbReference type="InterPro" id="IPR044876">
    <property type="entry name" value="HRDC_dom_sf"/>
</dbReference>
<dbReference type="InterPro" id="IPR032284">
    <property type="entry name" value="RecQ_Zn-bd"/>
</dbReference>
<keyword evidence="8" id="KW-0378">Hydrolase</keyword>
<dbReference type="CDD" id="cd18794">
    <property type="entry name" value="SF2_C_RecQ"/>
    <property type="match status" value="1"/>
</dbReference>
<accession>A0A9P4Q3A6</accession>
<feature type="region of interest" description="Disordered" evidence="19">
    <location>
        <begin position="1242"/>
        <end position="1346"/>
    </location>
</feature>
<keyword evidence="13" id="KW-0234">DNA repair</keyword>
<feature type="compositionally biased region" description="Polar residues" evidence="19">
    <location>
        <begin position="674"/>
        <end position="688"/>
    </location>
</feature>
<feature type="region of interest" description="Disordered" evidence="19">
    <location>
        <begin position="1483"/>
        <end position="1518"/>
    </location>
</feature>
<dbReference type="FunFam" id="3.40.50.300:FF:000340">
    <property type="entry name" value="Bloom syndrome, RecQ helicase"/>
    <property type="match status" value="1"/>
</dbReference>
<feature type="region of interest" description="Disordered" evidence="19">
    <location>
        <begin position="163"/>
        <end position="277"/>
    </location>
</feature>
<dbReference type="GO" id="GO:0046872">
    <property type="term" value="F:metal ion binding"/>
    <property type="evidence" value="ECO:0007669"/>
    <property type="project" value="UniProtKB-KW"/>
</dbReference>
<keyword evidence="12" id="KW-0238">DNA-binding</keyword>
<dbReference type="Pfam" id="PF16124">
    <property type="entry name" value="RecQ_Zn_bind"/>
    <property type="match status" value="1"/>
</dbReference>
<reference evidence="23" key="1">
    <citation type="journal article" date="2020" name="Stud. Mycol.">
        <title>101 Dothideomycetes genomes: a test case for predicting lifestyles and emergence of pathogens.</title>
        <authorList>
            <person name="Haridas S."/>
            <person name="Albert R."/>
            <person name="Binder M."/>
            <person name="Bloem J."/>
            <person name="Labutti K."/>
            <person name="Salamov A."/>
            <person name="Andreopoulos B."/>
            <person name="Baker S."/>
            <person name="Barry K."/>
            <person name="Bills G."/>
            <person name="Bluhm B."/>
            <person name="Cannon C."/>
            <person name="Castanera R."/>
            <person name="Culley D."/>
            <person name="Daum C."/>
            <person name="Ezra D."/>
            <person name="Gonzalez J."/>
            <person name="Henrissat B."/>
            <person name="Kuo A."/>
            <person name="Liang C."/>
            <person name="Lipzen A."/>
            <person name="Lutzoni F."/>
            <person name="Magnuson J."/>
            <person name="Mondo S."/>
            <person name="Nolan M."/>
            <person name="Ohm R."/>
            <person name="Pangilinan J."/>
            <person name="Park H.-J."/>
            <person name="Ramirez L."/>
            <person name="Alfaro M."/>
            <person name="Sun H."/>
            <person name="Tritt A."/>
            <person name="Yoshinaga Y."/>
            <person name="Zwiers L.-H."/>
            <person name="Turgeon B."/>
            <person name="Goodwin S."/>
            <person name="Spatafora J."/>
            <person name="Crous P."/>
            <person name="Grigoriev I."/>
        </authorList>
    </citation>
    <scope>NUCLEOTIDE SEQUENCE</scope>
    <source>
        <strain evidence="23">CBS 116435</strain>
    </source>
</reference>
<keyword evidence="15" id="KW-0539">Nucleus</keyword>
<keyword evidence="14" id="KW-0413">Isomerase</keyword>
<feature type="region of interest" description="Disordered" evidence="19">
    <location>
        <begin position="20"/>
        <end position="42"/>
    </location>
</feature>
<dbReference type="GO" id="GO:0005524">
    <property type="term" value="F:ATP binding"/>
    <property type="evidence" value="ECO:0007669"/>
    <property type="project" value="UniProtKB-KW"/>
</dbReference>
<dbReference type="CDD" id="cd17920">
    <property type="entry name" value="DEXHc_RecQ"/>
    <property type="match status" value="1"/>
</dbReference>
<dbReference type="OrthoDB" id="10261556at2759"/>
<evidence type="ECO:0000256" key="5">
    <source>
        <dbReference type="ARBA" id="ARBA00022723"/>
    </source>
</evidence>
<feature type="compositionally biased region" description="Polar residues" evidence="19">
    <location>
        <begin position="1508"/>
        <end position="1518"/>
    </location>
</feature>
<evidence type="ECO:0000256" key="11">
    <source>
        <dbReference type="ARBA" id="ARBA00022840"/>
    </source>
</evidence>
<feature type="compositionally biased region" description="Acidic residues" evidence="19">
    <location>
        <begin position="1330"/>
        <end position="1345"/>
    </location>
</feature>
<feature type="compositionally biased region" description="Polar residues" evidence="19">
    <location>
        <begin position="264"/>
        <end position="277"/>
    </location>
</feature>
<dbReference type="InterPro" id="IPR010997">
    <property type="entry name" value="HRDC-like_sf"/>
</dbReference>
<dbReference type="PANTHER" id="PTHR13710:SF153">
    <property type="entry name" value="RECQ-LIKE DNA HELICASE BLM"/>
    <property type="match status" value="1"/>
</dbReference>
<dbReference type="GO" id="GO:0000724">
    <property type="term" value="P:double-strand break repair via homologous recombination"/>
    <property type="evidence" value="ECO:0007669"/>
    <property type="project" value="TreeGrafter"/>
</dbReference>
<feature type="compositionally biased region" description="Basic and acidic residues" evidence="19">
    <location>
        <begin position="175"/>
        <end position="190"/>
    </location>
</feature>
<feature type="compositionally biased region" description="Polar residues" evidence="19">
    <location>
        <begin position="32"/>
        <end position="42"/>
    </location>
</feature>
<dbReference type="InterPro" id="IPR027417">
    <property type="entry name" value="P-loop_NTPase"/>
</dbReference>
<evidence type="ECO:0000256" key="17">
    <source>
        <dbReference type="ARBA" id="ARBA00034808"/>
    </source>
</evidence>
<comment type="subcellular location">
    <subcellularLocation>
        <location evidence="2">Nucleus</location>
    </subcellularLocation>
</comment>
<keyword evidence="6" id="KW-0547">Nucleotide-binding</keyword>
<comment type="catalytic activity">
    <reaction evidence="16">
        <text>Couples ATP hydrolysis with the unwinding of duplex DNA by translocating in the 3'-5' direction.</text>
        <dbReference type="EC" id="5.6.2.4"/>
    </reaction>
</comment>
<keyword evidence="11" id="KW-0067">ATP-binding</keyword>
<evidence type="ECO:0000256" key="8">
    <source>
        <dbReference type="ARBA" id="ARBA00022801"/>
    </source>
</evidence>
<dbReference type="NCBIfam" id="TIGR00614">
    <property type="entry name" value="recQ_fam"/>
    <property type="match status" value="1"/>
</dbReference>
<protein>
    <recommendedName>
        <fullName evidence="18">RecQ-like DNA helicase BLM</fullName>
        <ecNumber evidence="17">5.6.2.4</ecNumber>
    </recommendedName>
</protein>
<dbReference type="GO" id="GO:0005737">
    <property type="term" value="C:cytoplasm"/>
    <property type="evidence" value="ECO:0007669"/>
    <property type="project" value="TreeGrafter"/>
</dbReference>
<dbReference type="InterPro" id="IPR014001">
    <property type="entry name" value="Helicase_ATP-bd"/>
</dbReference>
<evidence type="ECO:0000256" key="15">
    <source>
        <dbReference type="ARBA" id="ARBA00023242"/>
    </source>
</evidence>
<dbReference type="SMART" id="SM00490">
    <property type="entry name" value="HELICc"/>
    <property type="match status" value="1"/>
</dbReference>
<dbReference type="GO" id="GO:0016787">
    <property type="term" value="F:hydrolase activity"/>
    <property type="evidence" value="ECO:0007669"/>
    <property type="project" value="UniProtKB-KW"/>
</dbReference>
<evidence type="ECO:0000256" key="19">
    <source>
        <dbReference type="SAM" id="MobiDB-lite"/>
    </source>
</evidence>
<feature type="region of interest" description="Disordered" evidence="19">
    <location>
        <begin position="323"/>
        <end position="357"/>
    </location>
</feature>
<dbReference type="Pfam" id="PF00270">
    <property type="entry name" value="DEAD"/>
    <property type="match status" value="1"/>
</dbReference>
<dbReference type="SMART" id="SM00487">
    <property type="entry name" value="DEXDc"/>
    <property type="match status" value="1"/>
</dbReference>
<evidence type="ECO:0000259" key="21">
    <source>
        <dbReference type="PROSITE" id="PS51192"/>
    </source>
</evidence>
<dbReference type="GO" id="GO:0005634">
    <property type="term" value="C:nucleus"/>
    <property type="evidence" value="ECO:0007669"/>
    <property type="project" value="UniProtKB-SubCell"/>
</dbReference>
<dbReference type="PROSITE" id="PS00690">
    <property type="entry name" value="DEAH_ATP_HELICASE"/>
    <property type="match status" value="1"/>
</dbReference>
<name>A0A9P4Q3A6_9PEZI</name>
<dbReference type="PROSITE" id="PS50967">
    <property type="entry name" value="HRDC"/>
    <property type="match status" value="1"/>
</dbReference>
<keyword evidence="5" id="KW-0479">Metal-binding</keyword>
<dbReference type="InterPro" id="IPR036388">
    <property type="entry name" value="WH-like_DNA-bd_sf"/>
</dbReference>
<evidence type="ECO:0000256" key="4">
    <source>
        <dbReference type="ARBA" id="ARBA00022705"/>
    </source>
</evidence>
<evidence type="ECO:0000256" key="1">
    <source>
        <dbReference type="ARBA" id="ARBA00001947"/>
    </source>
</evidence>
<dbReference type="SMART" id="SM00956">
    <property type="entry name" value="RQC"/>
    <property type="match status" value="1"/>
</dbReference>
<dbReference type="EMBL" id="MU003839">
    <property type="protein sequence ID" value="KAF2717666.1"/>
    <property type="molecule type" value="Genomic_DNA"/>
</dbReference>
<dbReference type="PROSITE" id="PS51194">
    <property type="entry name" value="HELICASE_CTER"/>
    <property type="match status" value="1"/>
</dbReference>
<feature type="compositionally biased region" description="Polar residues" evidence="19">
    <location>
        <begin position="346"/>
        <end position="355"/>
    </location>
</feature>
<dbReference type="InterPro" id="IPR002464">
    <property type="entry name" value="DNA/RNA_helicase_DEAH_CS"/>
</dbReference>
<evidence type="ECO:0000256" key="18">
    <source>
        <dbReference type="ARBA" id="ARBA00073450"/>
    </source>
</evidence>
<dbReference type="InterPro" id="IPR002121">
    <property type="entry name" value="HRDC_dom"/>
</dbReference>
<feature type="region of interest" description="Disordered" evidence="19">
    <location>
        <begin position="1549"/>
        <end position="1607"/>
    </location>
</feature>
<feature type="compositionally biased region" description="Basic and acidic residues" evidence="19">
    <location>
        <begin position="1312"/>
        <end position="1327"/>
    </location>
</feature>
<feature type="domain" description="Helicase ATP-binding" evidence="21">
    <location>
        <begin position="736"/>
        <end position="917"/>
    </location>
</feature>
<dbReference type="SUPFAM" id="SSF47819">
    <property type="entry name" value="HRDC-like"/>
    <property type="match status" value="1"/>
</dbReference>
<dbReference type="GO" id="GO:0005694">
    <property type="term" value="C:chromosome"/>
    <property type="evidence" value="ECO:0007669"/>
    <property type="project" value="TreeGrafter"/>
</dbReference>
<evidence type="ECO:0000259" key="20">
    <source>
        <dbReference type="PROSITE" id="PS50967"/>
    </source>
</evidence>
<feature type="compositionally biased region" description="Polar residues" evidence="19">
    <location>
        <begin position="200"/>
        <end position="218"/>
    </location>
</feature>
<evidence type="ECO:0000256" key="10">
    <source>
        <dbReference type="ARBA" id="ARBA00022833"/>
    </source>
</evidence>
<evidence type="ECO:0000256" key="2">
    <source>
        <dbReference type="ARBA" id="ARBA00004123"/>
    </source>
</evidence>
<feature type="compositionally biased region" description="Acidic residues" evidence="19">
    <location>
        <begin position="633"/>
        <end position="645"/>
    </location>
</feature>
<evidence type="ECO:0000256" key="3">
    <source>
        <dbReference type="ARBA" id="ARBA00005446"/>
    </source>
</evidence>
<feature type="compositionally biased region" description="Polar residues" evidence="19">
    <location>
        <begin position="596"/>
        <end position="610"/>
    </location>
</feature>
<evidence type="ECO:0000256" key="14">
    <source>
        <dbReference type="ARBA" id="ARBA00023235"/>
    </source>
</evidence>
<dbReference type="Gene3D" id="3.40.50.300">
    <property type="entry name" value="P-loop containing nucleotide triphosphate hydrolases"/>
    <property type="match status" value="2"/>
</dbReference>
<dbReference type="InterPro" id="IPR004589">
    <property type="entry name" value="DNA_helicase_ATP-dep_RecQ"/>
</dbReference>
<organism evidence="23 24">
    <name type="scientific">Polychaeton citri CBS 116435</name>
    <dbReference type="NCBI Taxonomy" id="1314669"/>
    <lineage>
        <taxon>Eukaryota</taxon>
        <taxon>Fungi</taxon>
        <taxon>Dikarya</taxon>
        <taxon>Ascomycota</taxon>
        <taxon>Pezizomycotina</taxon>
        <taxon>Dothideomycetes</taxon>
        <taxon>Dothideomycetidae</taxon>
        <taxon>Capnodiales</taxon>
        <taxon>Capnodiaceae</taxon>
        <taxon>Polychaeton</taxon>
    </lineage>
</organism>
<feature type="compositionally biased region" description="Polar residues" evidence="19">
    <location>
        <begin position="1567"/>
        <end position="1577"/>
    </location>
</feature>
<dbReference type="FunFam" id="3.40.50.300:FF:000537">
    <property type="entry name" value="Bloom syndrome RecQ-like helicase"/>
    <property type="match status" value="1"/>
</dbReference>
<keyword evidence="24" id="KW-1185">Reference proteome</keyword>
<comment type="similarity">
    <text evidence="3">Belongs to the helicase family. RecQ subfamily.</text>
</comment>
<evidence type="ECO:0000313" key="24">
    <source>
        <dbReference type="Proteomes" id="UP000799441"/>
    </source>
</evidence>
<feature type="domain" description="HRDC" evidence="20">
    <location>
        <begin position="1378"/>
        <end position="1461"/>
    </location>
</feature>
<dbReference type="PROSITE" id="PS51192">
    <property type="entry name" value="HELICASE_ATP_BIND_1"/>
    <property type="match status" value="1"/>
</dbReference>
<evidence type="ECO:0000256" key="7">
    <source>
        <dbReference type="ARBA" id="ARBA00022763"/>
    </source>
</evidence>
<evidence type="ECO:0000256" key="9">
    <source>
        <dbReference type="ARBA" id="ARBA00022806"/>
    </source>
</evidence>
<dbReference type="EC" id="5.6.2.4" evidence="17"/>
<feature type="region of interest" description="Disordered" evidence="19">
    <location>
        <begin position="114"/>
        <end position="148"/>
    </location>
</feature>
<dbReference type="GO" id="GO:0043138">
    <property type="term" value="F:3'-5' DNA helicase activity"/>
    <property type="evidence" value="ECO:0007669"/>
    <property type="project" value="UniProtKB-EC"/>
</dbReference>
<dbReference type="Proteomes" id="UP000799441">
    <property type="component" value="Unassembled WGS sequence"/>
</dbReference>
<comment type="caution">
    <text evidence="23">The sequence shown here is derived from an EMBL/GenBank/DDBJ whole genome shotgun (WGS) entry which is preliminary data.</text>
</comment>
<evidence type="ECO:0000256" key="16">
    <source>
        <dbReference type="ARBA" id="ARBA00034617"/>
    </source>
</evidence>
<dbReference type="InterPro" id="IPR036390">
    <property type="entry name" value="WH_DNA-bd_sf"/>
</dbReference>
<keyword evidence="4" id="KW-0235">DNA replication</keyword>
<keyword evidence="9" id="KW-0347">Helicase</keyword>
<dbReference type="Gene3D" id="1.10.150.80">
    <property type="entry name" value="HRDC domain"/>
    <property type="match status" value="1"/>
</dbReference>
<feature type="region of interest" description="Disordered" evidence="19">
    <location>
        <begin position="74"/>
        <end position="101"/>
    </location>
</feature>
<dbReference type="Pfam" id="PF09382">
    <property type="entry name" value="RQC"/>
    <property type="match status" value="1"/>
</dbReference>
<feature type="domain" description="Helicase C-terminal" evidence="22">
    <location>
        <begin position="948"/>
        <end position="1090"/>
    </location>
</feature>
<evidence type="ECO:0000256" key="12">
    <source>
        <dbReference type="ARBA" id="ARBA00023125"/>
    </source>
</evidence>
<feature type="region of interest" description="Disordered" evidence="19">
    <location>
        <begin position="674"/>
        <end position="707"/>
    </location>
</feature>
<comment type="cofactor">
    <cofactor evidence="1">
        <name>Zn(2+)</name>
        <dbReference type="ChEBI" id="CHEBI:29105"/>
    </cofactor>
</comment>
<dbReference type="GO" id="GO:0006260">
    <property type="term" value="P:DNA replication"/>
    <property type="evidence" value="ECO:0007669"/>
    <property type="project" value="UniProtKB-KW"/>
</dbReference>
<evidence type="ECO:0000313" key="23">
    <source>
        <dbReference type="EMBL" id="KAF2717666.1"/>
    </source>
</evidence>
<sequence>MTNHNLNEHLSWLLRAKPSLPPTETDLPPAATSFSSVEGSQSIDAQINTQPREQPVVQQLPQTIAAITPAVTTAKANSATIDKPAMEPIRTAPGSATKPNLLPLVQPCVALSEPAHRRHASTALSSTSRQNSQLEGAPPTSPKQHFDFKDFSNDVEMMDLTEGMRIPESPSPVKVKAERKSKSDGLEDRVQASPLRVDIVTSTMPHPDETASQGSDGFNTLEDIEEQPPEPPPPYSTVPPRHGQYQRSRNLHRPGMSPVEEISESNMQSDQSDEASTNRIIDFCATTNKRSSQIDDMPPIKRRALLHGASDTTGSSLKRSISVLPQTPSAGGHAVVGHPAEKVPTTRPTPGTKSSDVLLDLPNEDRSLLQRFWAATEIAINQISLDLKVKEDSLCEAVAQAFDQEDDVNAANLMEDLQDVRGKAEMITSLSLERTERARLVEERQDALVKLKTAVQRGQGIQAAKAANSECRNRLQRLELNCLAMLKSCDASIINGLEQLTVPSQGHGLSEIAVCSTQAPARLDTRTLPVSSSSRIAQTQVTTFAPHERDMKSPGKLPTGINHHGIEDEIGFLDEQSPSMNYRGIDSGDRLYETLSKTRNTPPGFSSIQRPPQDEENIFSNRMGTPPPPVSRDDDDDFGMDDDDSLFQAADISNNGGQLELPTLNSQRGVFAQFPSNRQMQPPRSSGNRAKKLGGLRNSDDPDPTLFSHPWSDDLKIAMRETFRLRGFRQGQLEAMNATLAGQDTFILMPTGGGKSLCYQLPAMIHSGRTKGVTVVVSPLLSLMEDQVEHLRALDINAYLLNGESSTEDKAAVFSGFRGPTPGDTVTLLYVTPEMLSKNQRMLDAFEGLYNRQQLARLVIDEAHCVSQWGHDFRPDYKMLGDVRRRFPNVPVMALTATATENVRLDVIHNLAIRDAKVFQRSFNRPNLSYEVRQKGKTVQDLEDIANLIKQHYQKQTGIVYCLSRKDCETMAKALSEQYGIKAKHYHAGLKPEQRTSVQKAWQANRYHVMVATIAFGMGIDKPDVRFVVHQSLPKSLEGYYQETGRAGRDGKKSGCYLYYGYRDVSVLRKMIDKGDGSWEQKDRQNQMLRKMVQFCENRSDCRRVQVLAYFNEKFNRVECHEQCDNCRTQSSFEKQDFTEMAQHAVKLVKHIASDRITLLQAVDMFRGTKAKKEEYKDLPEYGAGGGLDRGDVERIFYKLVNEDVLREENTVNNRGFTNSYVVPGPSISLYKSGKRKFEMDVRVTPRPTKTAKTLAGGKNVTKAREDTELGTSKRRKKASGLRVPPAELPLSTNVSSPLQPNPKQKAAKQGARQDLRRNGFVRDKVAASDPEDQDYEEGTEDESEGFAPVRIADATRNPPARIFGPPIIGDNVMDKLDEMHREVVENFVVDAKRLGQRIAMERNLRNAPFSDTILRQMAIHFIETPEELLEIPNIDADKVQEYGRQYCKIVRNYKQSYEEIMQGNEEPLNDPNMNVIDLVSDDEEEEEDYGSVIGTSDFEEDPGEASQYFQPQSKRTNLREQYTYQSQAPTKNSNGKSTQRSKKYYAARAASGGGRNLNNKGRARLPSNTHGNSRKQGASGVKKNRGGRSTSTGGRRAMGTFSAMPT</sequence>
<feature type="compositionally biased region" description="Polar residues" evidence="19">
    <location>
        <begin position="1291"/>
        <end position="1303"/>
    </location>
</feature>
<feature type="region of interest" description="Disordered" evidence="19">
    <location>
        <begin position="596"/>
        <end position="649"/>
    </location>
</feature>
<dbReference type="GO" id="GO:0009378">
    <property type="term" value="F:four-way junction helicase activity"/>
    <property type="evidence" value="ECO:0007669"/>
    <property type="project" value="TreeGrafter"/>
</dbReference>
<proteinExistence type="inferred from homology"/>
<gene>
    <name evidence="23" type="ORF">K431DRAFT_288372</name>
</gene>
<dbReference type="Pfam" id="PF00271">
    <property type="entry name" value="Helicase_C"/>
    <property type="match status" value="1"/>
</dbReference>
<keyword evidence="10" id="KW-0862">Zinc</keyword>
<feature type="compositionally biased region" description="Polar residues" evidence="19">
    <location>
        <begin position="122"/>
        <end position="134"/>
    </location>
</feature>
<dbReference type="InterPro" id="IPR011545">
    <property type="entry name" value="DEAD/DEAH_box_helicase_dom"/>
</dbReference>
<dbReference type="GO" id="GO:0003677">
    <property type="term" value="F:DNA binding"/>
    <property type="evidence" value="ECO:0007669"/>
    <property type="project" value="UniProtKB-KW"/>
</dbReference>
<evidence type="ECO:0000256" key="13">
    <source>
        <dbReference type="ARBA" id="ARBA00023204"/>
    </source>
</evidence>
<keyword evidence="7" id="KW-0227">DNA damage</keyword>
<evidence type="ECO:0000259" key="22">
    <source>
        <dbReference type="PROSITE" id="PS51194"/>
    </source>
</evidence>
<dbReference type="InterPro" id="IPR001650">
    <property type="entry name" value="Helicase_C-like"/>
</dbReference>
<dbReference type="Gene3D" id="1.10.10.10">
    <property type="entry name" value="Winged helix-like DNA-binding domain superfamily/Winged helix DNA-binding domain"/>
    <property type="match status" value="1"/>
</dbReference>
<dbReference type="SUPFAM" id="SSF52540">
    <property type="entry name" value="P-loop containing nucleoside triphosphate hydrolases"/>
    <property type="match status" value="1"/>
</dbReference>